<sequence length="60" mass="6960">GTFRANKQGIVKLHVPCNFWYALIIKFSGHERTLFVEKVKLAGKYIYRPGEEHLQVISDL</sequence>
<evidence type="ECO:0000313" key="1">
    <source>
        <dbReference type="EMBL" id="GAF80093.1"/>
    </source>
</evidence>
<feature type="non-terminal residue" evidence="1">
    <location>
        <position position="1"/>
    </location>
</feature>
<organism evidence="1">
    <name type="scientific">marine sediment metagenome</name>
    <dbReference type="NCBI Taxonomy" id="412755"/>
    <lineage>
        <taxon>unclassified sequences</taxon>
        <taxon>metagenomes</taxon>
        <taxon>ecological metagenomes</taxon>
    </lineage>
</organism>
<proteinExistence type="predicted"/>
<reference evidence="1" key="1">
    <citation type="journal article" date="2014" name="Front. Microbiol.">
        <title>High frequency of phylogenetically diverse reductive dehalogenase-homologous genes in deep subseafloor sedimentary metagenomes.</title>
        <authorList>
            <person name="Kawai M."/>
            <person name="Futagami T."/>
            <person name="Toyoda A."/>
            <person name="Takaki Y."/>
            <person name="Nishi S."/>
            <person name="Hori S."/>
            <person name="Arai W."/>
            <person name="Tsubouchi T."/>
            <person name="Morono Y."/>
            <person name="Uchiyama I."/>
            <person name="Ito T."/>
            <person name="Fujiyama A."/>
            <person name="Inagaki F."/>
            <person name="Takami H."/>
        </authorList>
    </citation>
    <scope>NUCLEOTIDE SEQUENCE</scope>
    <source>
        <strain evidence="1">Expedition CK06-06</strain>
    </source>
</reference>
<accession>X0SGD2</accession>
<dbReference type="AlphaFoldDB" id="X0SGD2"/>
<name>X0SGD2_9ZZZZ</name>
<protein>
    <submittedName>
        <fullName evidence="1">Uncharacterized protein</fullName>
    </submittedName>
</protein>
<comment type="caution">
    <text evidence="1">The sequence shown here is derived from an EMBL/GenBank/DDBJ whole genome shotgun (WGS) entry which is preliminary data.</text>
</comment>
<gene>
    <name evidence="1" type="ORF">S01H1_18381</name>
</gene>
<dbReference type="EMBL" id="BARS01009824">
    <property type="protein sequence ID" value="GAF80093.1"/>
    <property type="molecule type" value="Genomic_DNA"/>
</dbReference>